<accession>A0A914HSE3</accession>
<feature type="region of interest" description="Disordered" evidence="1">
    <location>
        <begin position="1"/>
        <end position="61"/>
    </location>
</feature>
<feature type="compositionally biased region" description="Low complexity" evidence="1">
    <location>
        <begin position="87"/>
        <end position="129"/>
    </location>
</feature>
<feature type="compositionally biased region" description="Polar residues" evidence="1">
    <location>
        <begin position="49"/>
        <end position="61"/>
    </location>
</feature>
<feature type="region of interest" description="Disordered" evidence="1">
    <location>
        <begin position="85"/>
        <end position="130"/>
    </location>
</feature>
<proteinExistence type="predicted"/>
<evidence type="ECO:0000313" key="2">
    <source>
        <dbReference type="Proteomes" id="UP000887572"/>
    </source>
</evidence>
<keyword evidence="2" id="KW-1185">Reference proteome</keyword>
<evidence type="ECO:0000313" key="3">
    <source>
        <dbReference type="WBParaSite" id="Gr19_v10_g3520.t1"/>
    </source>
</evidence>
<protein>
    <submittedName>
        <fullName evidence="3">Uncharacterized protein</fullName>
    </submittedName>
</protein>
<dbReference type="AlphaFoldDB" id="A0A914HSE3"/>
<organism evidence="2 3">
    <name type="scientific">Globodera rostochiensis</name>
    <name type="common">Golden nematode worm</name>
    <name type="synonym">Heterodera rostochiensis</name>
    <dbReference type="NCBI Taxonomy" id="31243"/>
    <lineage>
        <taxon>Eukaryota</taxon>
        <taxon>Metazoa</taxon>
        <taxon>Ecdysozoa</taxon>
        <taxon>Nematoda</taxon>
        <taxon>Chromadorea</taxon>
        <taxon>Rhabditida</taxon>
        <taxon>Tylenchina</taxon>
        <taxon>Tylenchomorpha</taxon>
        <taxon>Tylenchoidea</taxon>
        <taxon>Heteroderidae</taxon>
        <taxon>Heteroderinae</taxon>
        <taxon>Globodera</taxon>
    </lineage>
</organism>
<sequence>MQNKWPRIQPRRQDNFNPRRQPNNSTSHQIGQVQQVQGRASASVHGLVSSRQLSNQTTPPMANQIGQVQHFFFRHEVYQRRWADNKGQLQRQHPQQPQPQPQQQQPQQQQPQQQQPQQQHLQQQPGQPRRVIDPEEDEAAAVEVHAQPQLKRRRIEELANVTPLASSTATFAAATQIVLIKDIQRHFALLEAKKKLCTKYLHNLSTTVEHIGKALEARGRKQ</sequence>
<dbReference type="Proteomes" id="UP000887572">
    <property type="component" value="Unplaced"/>
</dbReference>
<reference evidence="3" key="1">
    <citation type="submission" date="2022-11" db="UniProtKB">
        <authorList>
            <consortium name="WormBaseParasite"/>
        </authorList>
    </citation>
    <scope>IDENTIFICATION</scope>
</reference>
<feature type="compositionally biased region" description="Polar residues" evidence="1">
    <location>
        <begin position="15"/>
        <end position="40"/>
    </location>
</feature>
<name>A0A914HSE3_GLORO</name>
<evidence type="ECO:0000256" key="1">
    <source>
        <dbReference type="SAM" id="MobiDB-lite"/>
    </source>
</evidence>
<dbReference type="WBParaSite" id="Gr19_v10_g3520.t1">
    <property type="protein sequence ID" value="Gr19_v10_g3520.t1"/>
    <property type="gene ID" value="Gr19_v10_g3520"/>
</dbReference>